<dbReference type="SUPFAM" id="SSF56024">
    <property type="entry name" value="Phospholipase D/nuclease"/>
    <property type="match status" value="2"/>
</dbReference>
<comment type="PTM">
    <text evidence="6">An intermediate of this reaction is the autophosphorylated ppk in which a phosphate is covalently linked to a histidine residue through a N-P bond.</text>
</comment>
<dbReference type="Pfam" id="PF02503">
    <property type="entry name" value="PP_kinase"/>
    <property type="match status" value="1"/>
</dbReference>
<keyword evidence="2 6" id="KW-0808">Transferase</keyword>
<dbReference type="GO" id="GO:0006799">
    <property type="term" value="P:polyphosphate biosynthetic process"/>
    <property type="evidence" value="ECO:0007669"/>
    <property type="project" value="InterPro"/>
</dbReference>
<dbReference type="InterPro" id="IPR024953">
    <property type="entry name" value="PP_kinase_middle"/>
</dbReference>
<dbReference type="Proteomes" id="UP000479293">
    <property type="component" value="Unassembled WGS sequence"/>
</dbReference>
<evidence type="ECO:0000256" key="6">
    <source>
        <dbReference type="RuleBase" id="RU003800"/>
    </source>
</evidence>
<dbReference type="EC" id="2.7.4.1" evidence="6"/>
<comment type="catalytic activity">
    <reaction evidence="6">
        <text>[phosphate](n) + ATP = [phosphate](n+1) + ADP</text>
        <dbReference type="Rhea" id="RHEA:19573"/>
        <dbReference type="Rhea" id="RHEA-COMP:9859"/>
        <dbReference type="Rhea" id="RHEA-COMP:14280"/>
        <dbReference type="ChEBI" id="CHEBI:16838"/>
        <dbReference type="ChEBI" id="CHEBI:30616"/>
        <dbReference type="ChEBI" id="CHEBI:456216"/>
        <dbReference type="EC" id="2.7.4.1"/>
    </reaction>
</comment>
<accession>A0A7C9BIG6</accession>
<sequence length="710" mass="83238">MIDVSHPFFDNNLSWLSYNYRLLQEATDETVPVKERLCFLARYTHQIDEFFRVRIPMLTAMREVSGDILEKLNLYPEPLVEHILETVENQLTNFDDLLASQLIPALREAGVHLYFKEPIKPEHREFVRKYFLDKVFRHIQPVFLDGRRNSKLTFFQPNQLYFILRLIRRGESGEIAYAYVNIPVQQVGRFVELPELYGIKYVTFLDKIVRFNLAVLFPGFEVMDCFGISSEQQTELALDDEYPLSLVQRIGRQLEKKNFIQSHQYFCEMGMPLEMREYLSVRLGILMSEFHERGRYLRYQDFESFPTVQKKMEYPPHRPIGHVELIEGDSIFEALNRGDQLLHLPYHSIDPVVRFFNEAAVDPFVREIYVSLYKISANSFLVNSLISAARNGKRVTTFVELNAKLDIQENLQWARKMKEAGVRIIFSLPGLKVHAKIALIKRKGKKGWDRYAYLGTGGFHRLTSREIVDHALLTSQRELTNDLELLFGYLITREEPKKYKYLPFNYLMASQFNMNKKLIELIDREISHCKAGMKGLILIKINQLQDQSLITKLYQAGRVGVEVKIIVGDSCCLIPDLPTISDNITVIRLVDRYIENSRIFYFQNRGKSEVFLSSGDWTYRNFHRRIDVCYPILDDYLRSQLIQVLKNYLADNQKAVRLDTYQNNIKIPENGPKMRAQEANYRLTERIEHRTPTLFAISETPKPELKTNEE</sequence>
<dbReference type="InterPro" id="IPR041108">
    <property type="entry name" value="PP_kinase_C_1"/>
</dbReference>
<organism evidence="11 12">
    <name type="scientific">Salmonirosea aquatica</name>
    <dbReference type="NCBI Taxonomy" id="2654236"/>
    <lineage>
        <taxon>Bacteria</taxon>
        <taxon>Pseudomonadati</taxon>
        <taxon>Bacteroidota</taxon>
        <taxon>Cytophagia</taxon>
        <taxon>Cytophagales</taxon>
        <taxon>Spirosomataceae</taxon>
        <taxon>Salmonirosea</taxon>
    </lineage>
</organism>
<dbReference type="Gene3D" id="3.30.870.10">
    <property type="entry name" value="Endonuclease Chain A"/>
    <property type="match status" value="2"/>
</dbReference>
<evidence type="ECO:0000256" key="5">
    <source>
        <dbReference type="ARBA" id="ARBA00022840"/>
    </source>
</evidence>
<dbReference type="Pfam" id="PF13089">
    <property type="entry name" value="PP_kinase_N"/>
    <property type="match status" value="1"/>
</dbReference>
<keyword evidence="12" id="KW-1185">Reference proteome</keyword>
<dbReference type="CDD" id="cd09164">
    <property type="entry name" value="PLDc_EcPPK1_C1_like"/>
    <property type="match status" value="1"/>
</dbReference>
<protein>
    <recommendedName>
        <fullName evidence="6">Polyphosphate kinase</fullName>
        <ecNumber evidence="6">2.7.4.1</ecNumber>
    </recommendedName>
</protein>
<comment type="similarity">
    <text evidence="6">Belongs to the polyphosphate kinase 1 (PPK1) family.</text>
</comment>
<evidence type="ECO:0000256" key="2">
    <source>
        <dbReference type="ARBA" id="ARBA00022679"/>
    </source>
</evidence>
<dbReference type="InterPro" id="IPR036832">
    <property type="entry name" value="PPK_N_dom_sf"/>
</dbReference>
<dbReference type="AlphaFoldDB" id="A0A7C9BIG6"/>
<evidence type="ECO:0000259" key="7">
    <source>
        <dbReference type="Pfam" id="PF02503"/>
    </source>
</evidence>
<dbReference type="Gene3D" id="1.20.58.310">
    <property type="entry name" value="Polyphosphate kinase N-terminal domain"/>
    <property type="match status" value="1"/>
</dbReference>
<dbReference type="PANTHER" id="PTHR30218:SF0">
    <property type="entry name" value="POLYPHOSPHATE KINASE"/>
    <property type="match status" value="1"/>
</dbReference>
<evidence type="ECO:0000313" key="12">
    <source>
        <dbReference type="Proteomes" id="UP000479293"/>
    </source>
</evidence>
<name>A0A7C9BIG6_9BACT</name>
<evidence type="ECO:0000313" key="11">
    <source>
        <dbReference type="EMBL" id="MPR36800.1"/>
    </source>
</evidence>
<feature type="domain" description="Polyphosphate kinase middle" evidence="7">
    <location>
        <begin position="122"/>
        <end position="304"/>
    </location>
</feature>
<evidence type="ECO:0000256" key="1">
    <source>
        <dbReference type="ARBA" id="ARBA00022553"/>
    </source>
</evidence>
<dbReference type="InterPro" id="IPR025200">
    <property type="entry name" value="PPK_C_dom2"/>
</dbReference>
<dbReference type="SUPFAM" id="SSF140356">
    <property type="entry name" value="PPK N-terminal domain-like"/>
    <property type="match status" value="1"/>
</dbReference>
<dbReference type="Gene3D" id="3.30.1840.10">
    <property type="entry name" value="Polyphosphate kinase middle domain"/>
    <property type="match status" value="1"/>
</dbReference>
<evidence type="ECO:0000256" key="3">
    <source>
        <dbReference type="ARBA" id="ARBA00022741"/>
    </source>
</evidence>
<dbReference type="InterPro" id="IPR036830">
    <property type="entry name" value="PP_kinase_middle_dom_sf"/>
</dbReference>
<evidence type="ECO:0000259" key="8">
    <source>
        <dbReference type="Pfam" id="PF13089"/>
    </source>
</evidence>
<evidence type="ECO:0000259" key="9">
    <source>
        <dbReference type="Pfam" id="PF13090"/>
    </source>
</evidence>
<keyword evidence="5" id="KW-0067">ATP-binding</keyword>
<dbReference type="InterPro" id="IPR025198">
    <property type="entry name" value="PPK_N_dom"/>
</dbReference>
<dbReference type="PANTHER" id="PTHR30218">
    <property type="entry name" value="POLYPHOSPHATE KINASE"/>
    <property type="match status" value="1"/>
</dbReference>
<keyword evidence="1 6" id="KW-0597">Phosphoprotein</keyword>
<comment type="caution">
    <text evidence="11">The sequence shown here is derived from an EMBL/GenBank/DDBJ whole genome shotgun (WGS) entry which is preliminary data.</text>
</comment>
<keyword evidence="4 11" id="KW-0418">Kinase</keyword>
<comment type="function">
    <text evidence="6">Catalyzes the reversible transfer of the terminal phosphate of ATP to form a long-chain polyphosphate (polyP).</text>
</comment>
<dbReference type="EMBL" id="WHLY01000002">
    <property type="protein sequence ID" value="MPR36800.1"/>
    <property type="molecule type" value="Genomic_DNA"/>
</dbReference>
<dbReference type="SUPFAM" id="SSF143724">
    <property type="entry name" value="PHP14-like"/>
    <property type="match status" value="1"/>
</dbReference>
<dbReference type="GO" id="GO:0009358">
    <property type="term" value="C:polyphosphate kinase complex"/>
    <property type="evidence" value="ECO:0007669"/>
    <property type="project" value="InterPro"/>
</dbReference>
<proteinExistence type="inferred from homology"/>
<gene>
    <name evidence="11" type="primary">ppk1</name>
    <name evidence="11" type="ORF">GBK04_26590</name>
</gene>
<dbReference type="GO" id="GO:0008976">
    <property type="term" value="F:polyphosphate kinase activity"/>
    <property type="evidence" value="ECO:0007669"/>
    <property type="project" value="UniProtKB-EC"/>
</dbReference>
<keyword evidence="3" id="KW-0547">Nucleotide-binding</keyword>
<evidence type="ECO:0000259" key="10">
    <source>
        <dbReference type="Pfam" id="PF17941"/>
    </source>
</evidence>
<dbReference type="PIRSF" id="PIRSF015589">
    <property type="entry name" value="PP_kinase"/>
    <property type="match status" value="1"/>
</dbReference>
<feature type="domain" description="Polyphosphate kinase N-terminal" evidence="8">
    <location>
        <begin position="8"/>
        <end position="113"/>
    </location>
</feature>
<dbReference type="GO" id="GO:0005524">
    <property type="term" value="F:ATP binding"/>
    <property type="evidence" value="ECO:0007669"/>
    <property type="project" value="UniProtKB-KW"/>
</dbReference>
<dbReference type="NCBIfam" id="TIGR03705">
    <property type="entry name" value="poly_P_kin"/>
    <property type="match status" value="1"/>
</dbReference>
<feature type="domain" description="Polyphosphate kinase C-terminal" evidence="9">
    <location>
        <begin position="507"/>
        <end position="677"/>
    </location>
</feature>
<feature type="domain" description="Polyphosphate kinase C-terminal" evidence="10">
    <location>
        <begin position="330"/>
        <end position="494"/>
    </location>
</feature>
<dbReference type="RefSeq" id="WP_152765019.1">
    <property type="nucleotide sequence ID" value="NZ_WHLY01000002.1"/>
</dbReference>
<dbReference type="Pfam" id="PF17941">
    <property type="entry name" value="PP_kinase_C_1"/>
    <property type="match status" value="1"/>
</dbReference>
<dbReference type="NCBIfam" id="NF003917">
    <property type="entry name" value="PRK05443.1-1"/>
    <property type="match status" value="1"/>
</dbReference>
<evidence type="ECO:0000256" key="4">
    <source>
        <dbReference type="ARBA" id="ARBA00022777"/>
    </source>
</evidence>
<dbReference type="Pfam" id="PF13090">
    <property type="entry name" value="PP_kinase_C"/>
    <property type="match status" value="1"/>
</dbReference>
<reference evidence="11 12" key="1">
    <citation type="submission" date="2019-10" db="EMBL/GenBank/DDBJ databases">
        <title>Draft Genome Sequence of Cytophagaceae sp. SJW1-29.</title>
        <authorList>
            <person name="Choi A."/>
        </authorList>
    </citation>
    <scope>NUCLEOTIDE SEQUENCE [LARGE SCALE GENOMIC DNA]</scope>
    <source>
        <strain evidence="11 12">SJW1-29</strain>
    </source>
</reference>
<dbReference type="InterPro" id="IPR003414">
    <property type="entry name" value="PP_kinase"/>
</dbReference>